<protein>
    <submittedName>
        <fullName evidence="1">Uncharacterized protein</fullName>
    </submittedName>
</protein>
<reference evidence="1" key="2">
    <citation type="journal article" date="2015" name="Data Brief">
        <title>Shoot transcriptome of the giant reed, Arundo donax.</title>
        <authorList>
            <person name="Barrero R.A."/>
            <person name="Guerrero F.D."/>
            <person name="Moolhuijzen P."/>
            <person name="Goolsby J.A."/>
            <person name="Tidwell J."/>
            <person name="Bellgard S.E."/>
            <person name="Bellgard M.I."/>
        </authorList>
    </citation>
    <scope>NUCLEOTIDE SEQUENCE</scope>
    <source>
        <tissue evidence="1">Shoot tissue taken approximately 20 cm above the soil surface</tissue>
    </source>
</reference>
<evidence type="ECO:0000313" key="1">
    <source>
        <dbReference type="EMBL" id="JAE12419.1"/>
    </source>
</evidence>
<name>A0A0A9FME4_ARUDO</name>
<dbReference type="AlphaFoldDB" id="A0A0A9FME4"/>
<sequence>MKHAIIYVCRSCICRFIRLGLSMGRTYLNA</sequence>
<reference evidence="1" key="1">
    <citation type="submission" date="2014-09" db="EMBL/GenBank/DDBJ databases">
        <authorList>
            <person name="Magalhaes I.L.F."/>
            <person name="Oliveira U."/>
            <person name="Santos F.R."/>
            <person name="Vidigal T.H.D.A."/>
            <person name="Brescovit A.D."/>
            <person name="Santos A.J."/>
        </authorList>
    </citation>
    <scope>NUCLEOTIDE SEQUENCE</scope>
    <source>
        <tissue evidence="1">Shoot tissue taken approximately 20 cm above the soil surface</tissue>
    </source>
</reference>
<proteinExistence type="predicted"/>
<accession>A0A0A9FME4</accession>
<dbReference type="EMBL" id="GBRH01185477">
    <property type="protein sequence ID" value="JAE12419.1"/>
    <property type="molecule type" value="Transcribed_RNA"/>
</dbReference>
<organism evidence="1">
    <name type="scientific">Arundo donax</name>
    <name type="common">Giant reed</name>
    <name type="synonym">Donax arundinaceus</name>
    <dbReference type="NCBI Taxonomy" id="35708"/>
    <lineage>
        <taxon>Eukaryota</taxon>
        <taxon>Viridiplantae</taxon>
        <taxon>Streptophyta</taxon>
        <taxon>Embryophyta</taxon>
        <taxon>Tracheophyta</taxon>
        <taxon>Spermatophyta</taxon>
        <taxon>Magnoliopsida</taxon>
        <taxon>Liliopsida</taxon>
        <taxon>Poales</taxon>
        <taxon>Poaceae</taxon>
        <taxon>PACMAD clade</taxon>
        <taxon>Arundinoideae</taxon>
        <taxon>Arundineae</taxon>
        <taxon>Arundo</taxon>
    </lineage>
</organism>